<dbReference type="InterPro" id="IPR029752">
    <property type="entry name" value="D-isomer_DH_CS1"/>
</dbReference>
<accession>A0A1T5CHF6</accession>
<dbReference type="InterPro" id="IPR006140">
    <property type="entry name" value="D-isomer_DH_NAD-bd"/>
</dbReference>
<evidence type="ECO:0000259" key="6">
    <source>
        <dbReference type="Pfam" id="PF02826"/>
    </source>
</evidence>
<dbReference type="SUPFAM" id="SSF51735">
    <property type="entry name" value="NAD(P)-binding Rossmann-fold domains"/>
    <property type="match status" value="1"/>
</dbReference>
<gene>
    <name evidence="7" type="ORF">SAMN05660866_02295</name>
</gene>
<dbReference type="PROSITE" id="PS00671">
    <property type="entry name" value="D_2_HYDROXYACID_DH_3"/>
    <property type="match status" value="1"/>
</dbReference>
<dbReference type="Pfam" id="PF00389">
    <property type="entry name" value="2-Hacid_dh"/>
    <property type="match status" value="1"/>
</dbReference>
<feature type="domain" description="D-isomer specific 2-hydroxyacid dehydrogenase catalytic" evidence="5">
    <location>
        <begin position="18"/>
        <end position="327"/>
    </location>
</feature>
<dbReference type="SUPFAM" id="SSF52283">
    <property type="entry name" value="Formate/glycerate dehydrogenase catalytic domain-like"/>
    <property type="match status" value="1"/>
</dbReference>
<dbReference type="OrthoDB" id="9777288at2"/>
<dbReference type="PANTHER" id="PTHR43026:SF1">
    <property type="entry name" value="2-HYDROXYACID DEHYDROGENASE HOMOLOG 1-RELATED"/>
    <property type="match status" value="1"/>
</dbReference>
<evidence type="ECO:0000313" key="8">
    <source>
        <dbReference type="Proteomes" id="UP000190339"/>
    </source>
</evidence>
<dbReference type="PROSITE" id="PS00670">
    <property type="entry name" value="D_2_HYDROXYACID_DH_2"/>
    <property type="match status" value="1"/>
</dbReference>
<dbReference type="InterPro" id="IPR029753">
    <property type="entry name" value="D-isomer_DH_CS"/>
</dbReference>
<evidence type="ECO:0000259" key="5">
    <source>
        <dbReference type="Pfam" id="PF00389"/>
    </source>
</evidence>
<keyword evidence="3" id="KW-0520">NAD</keyword>
<evidence type="ECO:0000256" key="3">
    <source>
        <dbReference type="ARBA" id="ARBA00023027"/>
    </source>
</evidence>
<dbReference type="InterPro" id="IPR006139">
    <property type="entry name" value="D-isomer_2_OHA_DH_cat_dom"/>
</dbReference>
<name>A0A1T5CHF6_9FLAO</name>
<dbReference type="InterPro" id="IPR036291">
    <property type="entry name" value="NAD(P)-bd_dom_sf"/>
</dbReference>
<evidence type="ECO:0000313" key="7">
    <source>
        <dbReference type="EMBL" id="SKB58786.1"/>
    </source>
</evidence>
<comment type="similarity">
    <text evidence="1 4">Belongs to the D-isomer specific 2-hydroxyacid dehydrogenase family.</text>
</comment>
<dbReference type="PANTHER" id="PTHR43026">
    <property type="entry name" value="2-HYDROXYACID DEHYDROGENASE HOMOLOG 1-RELATED"/>
    <property type="match status" value="1"/>
</dbReference>
<dbReference type="PROSITE" id="PS00065">
    <property type="entry name" value="D_2_HYDROXYACID_DH_1"/>
    <property type="match status" value="1"/>
</dbReference>
<keyword evidence="2 4" id="KW-0560">Oxidoreductase</keyword>
<dbReference type="CDD" id="cd12183">
    <property type="entry name" value="LDH_like_2"/>
    <property type="match status" value="1"/>
</dbReference>
<keyword evidence="8" id="KW-1185">Reference proteome</keyword>
<dbReference type="Gene3D" id="3.40.50.720">
    <property type="entry name" value="NAD(P)-binding Rossmann-like Domain"/>
    <property type="match status" value="2"/>
</dbReference>
<dbReference type="InterPro" id="IPR058205">
    <property type="entry name" value="D-LDH-like"/>
</dbReference>
<evidence type="ECO:0000256" key="1">
    <source>
        <dbReference type="ARBA" id="ARBA00005854"/>
    </source>
</evidence>
<feature type="domain" description="D-isomer specific 2-hydroxyacid dehydrogenase NAD-binding" evidence="6">
    <location>
        <begin position="109"/>
        <end position="297"/>
    </location>
</feature>
<dbReference type="STRING" id="561365.SAMN05660866_02295"/>
<evidence type="ECO:0000256" key="4">
    <source>
        <dbReference type="RuleBase" id="RU003719"/>
    </source>
</evidence>
<protein>
    <submittedName>
        <fullName evidence="7">D-lactate dehydrogenase</fullName>
    </submittedName>
</protein>
<dbReference type="Pfam" id="PF02826">
    <property type="entry name" value="2-Hacid_dh_C"/>
    <property type="match status" value="1"/>
</dbReference>
<sequence length="328" mass="36456">MRTLVYSIHGFDKPFLEMAANDKHELAFTKEPLNENTADLAKGYEAVVLFTSDRGTAQALEKQAAHGIKYLALRSAGFDHVDLAKAKELGMKVAYVPSYSPYAIAEHAVALMLALNRKLILGQELMNQNNFILDQLVGFDLHGKTVGIVGTGKIGGAYTRIMHGFGCKLLGYDIEQDQELIEDTNISYTSLERLCEQSDVISVNCPLNVCTKHMFNKEIFSKMKKGVMFINTARGGVVNTNDLIDALDNGIIAFAGLDVYEYEKPIFFYDHSGKALEDRLFEKLRSYPNVLITGHQAFLTNEALKGIASTTIANLDAWERNEISENEL</sequence>
<reference evidence="8" key="1">
    <citation type="submission" date="2017-02" db="EMBL/GenBank/DDBJ databases">
        <authorList>
            <person name="Varghese N."/>
            <person name="Submissions S."/>
        </authorList>
    </citation>
    <scope>NUCLEOTIDE SEQUENCE [LARGE SCALE GENOMIC DNA]</scope>
    <source>
        <strain evidence="8">DSM 23546</strain>
    </source>
</reference>
<dbReference type="RefSeq" id="WP_079512740.1">
    <property type="nucleotide sequence ID" value="NZ_FUYL01000006.1"/>
</dbReference>
<organism evidence="7 8">
    <name type="scientific">Maribacter arcticus</name>
    <dbReference type="NCBI Taxonomy" id="561365"/>
    <lineage>
        <taxon>Bacteria</taxon>
        <taxon>Pseudomonadati</taxon>
        <taxon>Bacteroidota</taxon>
        <taxon>Flavobacteriia</taxon>
        <taxon>Flavobacteriales</taxon>
        <taxon>Flavobacteriaceae</taxon>
        <taxon>Maribacter</taxon>
    </lineage>
</organism>
<evidence type="ECO:0000256" key="2">
    <source>
        <dbReference type="ARBA" id="ARBA00023002"/>
    </source>
</evidence>
<dbReference type="EMBL" id="FUYL01000006">
    <property type="protein sequence ID" value="SKB58786.1"/>
    <property type="molecule type" value="Genomic_DNA"/>
</dbReference>
<dbReference type="GO" id="GO:0051287">
    <property type="term" value="F:NAD binding"/>
    <property type="evidence" value="ECO:0007669"/>
    <property type="project" value="InterPro"/>
</dbReference>
<dbReference type="AlphaFoldDB" id="A0A1T5CHF6"/>
<dbReference type="Proteomes" id="UP000190339">
    <property type="component" value="Unassembled WGS sequence"/>
</dbReference>
<dbReference type="GO" id="GO:0016616">
    <property type="term" value="F:oxidoreductase activity, acting on the CH-OH group of donors, NAD or NADP as acceptor"/>
    <property type="evidence" value="ECO:0007669"/>
    <property type="project" value="InterPro"/>
</dbReference>
<proteinExistence type="inferred from homology"/>